<accession>A0A2W7N957</accession>
<dbReference type="OrthoDB" id="9759607at2"/>
<dbReference type="CDD" id="cd01949">
    <property type="entry name" value="GGDEF"/>
    <property type="match status" value="1"/>
</dbReference>
<feature type="transmembrane region" description="Helical" evidence="1">
    <location>
        <begin position="106"/>
        <end position="127"/>
    </location>
</feature>
<dbReference type="SMART" id="SM00065">
    <property type="entry name" value="GAF"/>
    <property type="match status" value="1"/>
</dbReference>
<gene>
    <name evidence="3" type="ORF">C7437_101166</name>
</gene>
<dbReference type="Pfam" id="PF00990">
    <property type="entry name" value="GGDEF"/>
    <property type="match status" value="1"/>
</dbReference>
<dbReference type="GO" id="GO:1902201">
    <property type="term" value="P:negative regulation of bacterial-type flagellum-dependent cell motility"/>
    <property type="evidence" value="ECO:0007669"/>
    <property type="project" value="TreeGrafter"/>
</dbReference>
<name>A0A2W7N957_9BACI</name>
<keyword evidence="4" id="KW-1185">Reference proteome</keyword>
<dbReference type="AlphaFoldDB" id="A0A2W7N957"/>
<dbReference type="GO" id="GO:0005886">
    <property type="term" value="C:plasma membrane"/>
    <property type="evidence" value="ECO:0007669"/>
    <property type="project" value="TreeGrafter"/>
</dbReference>
<dbReference type="Gene3D" id="3.30.70.270">
    <property type="match status" value="1"/>
</dbReference>
<dbReference type="InterPro" id="IPR043128">
    <property type="entry name" value="Rev_trsase/Diguanyl_cyclase"/>
</dbReference>
<dbReference type="InterPro" id="IPR003018">
    <property type="entry name" value="GAF"/>
</dbReference>
<dbReference type="GO" id="GO:0043709">
    <property type="term" value="P:cell adhesion involved in single-species biofilm formation"/>
    <property type="evidence" value="ECO:0007669"/>
    <property type="project" value="TreeGrafter"/>
</dbReference>
<evidence type="ECO:0000313" key="4">
    <source>
        <dbReference type="Proteomes" id="UP000248646"/>
    </source>
</evidence>
<proteinExistence type="predicted"/>
<feature type="transmembrane region" description="Helical" evidence="1">
    <location>
        <begin position="176"/>
        <end position="196"/>
    </location>
</feature>
<dbReference type="SMART" id="SM00267">
    <property type="entry name" value="GGDEF"/>
    <property type="match status" value="1"/>
</dbReference>
<dbReference type="PANTHER" id="PTHR45138">
    <property type="entry name" value="REGULATORY COMPONENTS OF SENSORY TRANSDUCTION SYSTEM"/>
    <property type="match status" value="1"/>
</dbReference>
<keyword evidence="1" id="KW-0812">Transmembrane</keyword>
<dbReference type="FunFam" id="3.30.70.270:FF:000001">
    <property type="entry name" value="Diguanylate cyclase domain protein"/>
    <property type="match status" value="1"/>
</dbReference>
<keyword evidence="1" id="KW-1133">Transmembrane helix</keyword>
<dbReference type="Proteomes" id="UP000248646">
    <property type="component" value="Unassembled WGS sequence"/>
</dbReference>
<comment type="caution">
    <text evidence="3">The sequence shown here is derived from an EMBL/GenBank/DDBJ whole genome shotgun (WGS) entry which is preliminary data.</text>
</comment>
<feature type="domain" description="GGDEF" evidence="2">
    <location>
        <begin position="425"/>
        <end position="564"/>
    </location>
</feature>
<evidence type="ECO:0000313" key="3">
    <source>
        <dbReference type="EMBL" id="PZX07059.1"/>
    </source>
</evidence>
<feature type="transmembrane region" description="Helical" evidence="1">
    <location>
        <begin position="42"/>
        <end position="67"/>
    </location>
</feature>
<dbReference type="PROSITE" id="PS50887">
    <property type="entry name" value="GGDEF"/>
    <property type="match status" value="1"/>
</dbReference>
<evidence type="ECO:0000259" key="2">
    <source>
        <dbReference type="PROSITE" id="PS50887"/>
    </source>
</evidence>
<organism evidence="3 4">
    <name type="scientific">Psychrobacillus insolitus</name>
    <dbReference type="NCBI Taxonomy" id="1461"/>
    <lineage>
        <taxon>Bacteria</taxon>
        <taxon>Bacillati</taxon>
        <taxon>Bacillota</taxon>
        <taxon>Bacilli</taxon>
        <taxon>Bacillales</taxon>
        <taxon>Bacillaceae</taxon>
        <taxon>Psychrobacillus</taxon>
    </lineage>
</organism>
<dbReference type="NCBIfam" id="TIGR00254">
    <property type="entry name" value="GGDEF"/>
    <property type="match status" value="1"/>
</dbReference>
<dbReference type="InterPro" id="IPR050469">
    <property type="entry name" value="Diguanylate_Cyclase"/>
</dbReference>
<dbReference type="Pfam" id="PF13185">
    <property type="entry name" value="GAF_2"/>
    <property type="match status" value="1"/>
</dbReference>
<dbReference type="EMBL" id="QKZI01000001">
    <property type="protein sequence ID" value="PZX07059.1"/>
    <property type="molecule type" value="Genomic_DNA"/>
</dbReference>
<dbReference type="RefSeq" id="WP_111437751.1">
    <property type="nucleotide sequence ID" value="NZ_QKZI01000001.1"/>
</dbReference>
<dbReference type="Gene3D" id="3.30.450.40">
    <property type="match status" value="1"/>
</dbReference>
<evidence type="ECO:0000256" key="1">
    <source>
        <dbReference type="SAM" id="Phobius"/>
    </source>
</evidence>
<dbReference type="InterPro" id="IPR000160">
    <property type="entry name" value="GGDEF_dom"/>
</dbReference>
<feature type="transmembrane region" description="Helical" evidence="1">
    <location>
        <begin position="12"/>
        <end position="30"/>
    </location>
</feature>
<dbReference type="GO" id="GO:0052621">
    <property type="term" value="F:diguanylate cyclase activity"/>
    <property type="evidence" value="ECO:0007669"/>
    <property type="project" value="TreeGrafter"/>
</dbReference>
<protein>
    <submittedName>
        <fullName evidence="3">Diguanylate cyclase with GAF sensor</fullName>
    </submittedName>
</protein>
<sequence length="564" mass="64597">MYNSIKVKKNIFILWLLVIPLGTYLVYQYAPSRQIEWDSYIPFILLALLITFFPIFIGRTTLFLIQWVSLAVFLNYGILAELILMQLCLIPLVYRMKKGIVDFDRIVYSSFIFFVTSVVCGLLVHALGFNFGTLVTQEVVLFAAIYTIGVFILNQLILYMWDYVTNKKCKFFKADLKWDLAGIAMTLPFGLSLYFLESYVGSSAILLLGVPFLMITILVRLYNNSERVNADLHKAVEFGHELAERMTGNEIVDVFFDRITKMFSIDSAYMVDYMHGQFVVLRALEDGEAKELHFANEDFLSSLVDLAYETGEPNLYNKQKEWIARKPPFLSLEMQSVMSVPIYRNKKIEGVLIVASRKKHHFEAYQLKIVHLLSSYFAVSIEKAKYVREAVAKSERCELTQLYNYNYLVGQLESDMERLALRQYSSLSLILLDIDKFKHVNDTYGHHSGNLILKEFATVIQNEMGPNGTVARYGGEEFVILLPNYTKTEALNIAEQLRAKIERTPFIVQQDLAARTIEEIIFITASIGVSTAPEDSVDLLRNADRALYIGAKQAGRNRVAEYVK</sequence>
<dbReference type="SUPFAM" id="SSF55781">
    <property type="entry name" value="GAF domain-like"/>
    <property type="match status" value="1"/>
</dbReference>
<dbReference type="InterPro" id="IPR029787">
    <property type="entry name" value="Nucleotide_cyclase"/>
</dbReference>
<dbReference type="SUPFAM" id="SSF55073">
    <property type="entry name" value="Nucleotide cyclase"/>
    <property type="match status" value="1"/>
</dbReference>
<dbReference type="InterPro" id="IPR029016">
    <property type="entry name" value="GAF-like_dom_sf"/>
</dbReference>
<dbReference type="PANTHER" id="PTHR45138:SF9">
    <property type="entry name" value="DIGUANYLATE CYCLASE DGCM-RELATED"/>
    <property type="match status" value="1"/>
</dbReference>
<reference evidence="3 4" key="1">
    <citation type="submission" date="2018-06" db="EMBL/GenBank/DDBJ databases">
        <title>Genomic Encyclopedia of Type Strains, Phase IV (KMG-IV): sequencing the most valuable type-strain genomes for metagenomic binning, comparative biology and taxonomic classification.</title>
        <authorList>
            <person name="Goeker M."/>
        </authorList>
    </citation>
    <scope>NUCLEOTIDE SEQUENCE [LARGE SCALE GENOMIC DNA]</scope>
    <source>
        <strain evidence="3 4">DSM 5</strain>
    </source>
</reference>
<feature type="transmembrane region" description="Helical" evidence="1">
    <location>
        <begin position="73"/>
        <end position="94"/>
    </location>
</feature>
<feature type="transmembrane region" description="Helical" evidence="1">
    <location>
        <begin position="139"/>
        <end position="164"/>
    </location>
</feature>
<keyword evidence="1" id="KW-0472">Membrane</keyword>
<feature type="transmembrane region" description="Helical" evidence="1">
    <location>
        <begin position="202"/>
        <end position="222"/>
    </location>
</feature>